<dbReference type="RefSeq" id="WP_377404627.1">
    <property type="nucleotide sequence ID" value="NZ_JBHUEQ010000036.1"/>
</dbReference>
<sequence>MSVENHTPFPALAFRQYNMAGDMMGVVVARGTFKLTKDGPLRLADEQYPLVMSDTYEGDPHETPQVACTDLAPFKPGTDITWTP</sequence>
<dbReference type="EMBL" id="JBHUEQ010000036">
    <property type="protein sequence ID" value="MFD1747401.1"/>
    <property type="molecule type" value="Genomic_DNA"/>
</dbReference>
<accession>A0ABW4MAW5</accession>
<keyword evidence="3" id="KW-1185">Reference proteome</keyword>
<name>A0ABW4MAW5_9HYPH</name>
<comment type="caution">
    <text evidence="2">The sequence shown here is derived from an EMBL/GenBank/DDBJ whole genome shotgun (WGS) entry which is preliminary data.</text>
</comment>
<dbReference type="Pfam" id="PF09937">
    <property type="entry name" value="DUF2169"/>
    <property type="match status" value="1"/>
</dbReference>
<evidence type="ECO:0000313" key="2">
    <source>
        <dbReference type="EMBL" id="MFD1747401.1"/>
    </source>
</evidence>
<feature type="domain" description="DUF2169" evidence="1">
    <location>
        <begin position="22"/>
        <end position="81"/>
    </location>
</feature>
<dbReference type="InterPro" id="IPR018683">
    <property type="entry name" value="DUF2169"/>
</dbReference>
<protein>
    <submittedName>
        <fullName evidence="2">DUF2169 domain-containing protein</fullName>
    </submittedName>
</protein>
<proteinExistence type="predicted"/>
<reference evidence="3" key="1">
    <citation type="journal article" date="2019" name="Int. J. Syst. Evol. Microbiol.">
        <title>The Global Catalogue of Microorganisms (GCM) 10K type strain sequencing project: providing services to taxonomists for standard genome sequencing and annotation.</title>
        <authorList>
            <consortium name="The Broad Institute Genomics Platform"/>
            <consortium name="The Broad Institute Genome Sequencing Center for Infectious Disease"/>
            <person name="Wu L."/>
            <person name="Ma J."/>
        </authorList>
    </citation>
    <scope>NUCLEOTIDE SEQUENCE [LARGE SCALE GENOMIC DNA]</scope>
    <source>
        <strain evidence="3">CG52</strain>
    </source>
</reference>
<gene>
    <name evidence="2" type="ORF">ACFSE1_18180</name>
</gene>
<evidence type="ECO:0000313" key="3">
    <source>
        <dbReference type="Proteomes" id="UP001597322"/>
    </source>
</evidence>
<dbReference type="Proteomes" id="UP001597322">
    <property type="component" value="Unassembled WGS sequence"/>
</dbReference>
<organism evidence="2 3">
    <name type="scientific">Rhizobium helianthi</name>
    <dbReference type="NCBI Taxonomy" id="1132695"/>
    <lineage>
        <taxon>Bacteria</taxon>
        <taxon>Pseudomonadati</taxon>
        <taxon>Pseudomonadota</taxon>
        <taxon>Alphaproteobacteria</taxon>
        <taxon>Hyphomicrobiales</taxon>
        <taxon>Rhizobiaceae</taxon>
        <taxon>Rhizobium/Agrobacterium group</taxon>
        <taxon>Rhizobium</taxon>
    </lineage>
</organism>
<evidence type="ECO:0000259" key="1">
    <source>
        <dbReference type="Pfam" id="PF09937"/>
    </source>
</evidence>